<gene>
    <name evidence="2" type="ORF">SAMN04489730_0009</name>
    <name evidence="3" type="ORF">SAMN04489730_0084</name>
</gene>
<feature type="compositionally biased region" description="Basic and acidic residues" evidence="1">
    <location>
        <begin position="45"/>
        <end position="54"/>
    </location>
</feature>
<dbReference type="EMBL" id="FPJG01000001">
    <property type="protein sequence ID" value="SFW12057.1"/>
    <property type="molecule type" value="Genomic_DNA"/>
</dbReference>
<reference evidence="4" key="1">
    <citation type="submission" date="2016-11" db="EMBL/GenBank/DDBJ databases">
        <authorList>
            <person name="Varghese N."/>
            <person name="Submissions S."/>
        </authorList>
    </citation>
    <scope>NUCLEOTIDE SEQUENCE [LARGE SCALE GENOMIC DNA]</scope>
    <source>
        <strain evidence="4">DSM 44671</strain>
    </source>
</reference>
<name>A0A1K1LKH6_9PSEU</name>
<dbReference type="OrthoDB" id="3519688at2"/>
<dbReference type="EMBL" id="FPJG01000001">
    <property type="protein sequence ID" value="SFW11393.1"/>
    <property type="molecule type" value="Genomic_DNA"/>
</dbReference>
<dbReference type="RefSeq" id="WP_072474292.1">
    <property type="nucleotide sequence ID" value="NZ_FPJG01000001.1"/>
</dbReference>
<proteinExistence type="predicted"/>
<sequence>MIVADNEREPMATPTGARRFVRWSDVLGTSCRDLEGWELDPVDGDDPRTPEPGRSDTWLARLNPLQSAAGPWRSGGRPAHGIYCRPAAVDGLTDWAAAVDGCLIWRWSGPRMRWQSPLVSPWNPILAQARTLDDLGFRAPDLGDWNRFTAEAILSGRKPGGYFGIRPRRDMRRWVEAARTAGIVVQFHARGCWAYAAQPGTLGDHFDLPALATEYRRVLPAELAAEQVAELATLADLDLLTAAENHETYSVAIGGLALGYPPEVTAGLILARRHRAGHLPQALEYGAYCPSCRQPQLAAAVEDRGTR</sequence>
<dbReference type="STRING" id="546364.SAMN04489730_0009"/>
<dbReference type="AlphaFoldDB" id="A0A1K1LKH6"/>
<reference evidence="2" key="2">
    <citation type="submission" date="2016-11" db="EMBL/GenBank/DDBJ databases">
        <authorList>
            <person name="Jaros S."/>
            <person name="Januszkiewicz K."/>
            <person name="Wedrychowicz H."/>
        </authorList>
    </citation>
    <scope>NUCLEOTIDE SEQUENCE [LARGE SCALE GENOMIC DNA]</scope>
    <source>
        <strain evidence="2">DSM 44671</strain>
    </source>
</reference>
<protein>
    <submittedName>
        <fullName evidence="2">Uncharacterized protein</fullName>
    </submittedName>
</protein>
<accession>A0A1K1LKH6</accession>
<feature type="region of interest" description="Disordered" evidence="1">
    <location>
        <begin position="37"/>
        <end position="57"/>
    </location>
</feature>
<evidence type="ECO:0000313" key="2">
    <source>
        <dbReference type="EMBL" id="SFW11393.1"/>
    </source>
</evidence>
<evidence type="ECO:0000313" key="3">
    <source>
        <dbReference type="EMBL" id="SFW12057.1"/>
    </source>
</evidence>
<keyword evidence="4" id="KW-1185">Reference proteome</keyword>
<evidence type="ECO:0000256" key="1">
    <source>
        <dbReference type="SAM" id="MobiDB-lite"/>
    </source>
</evidence>
<evidence type="ECO:0000313" key="4">
    <source>
        <dbReference type="Proteomes" id="UP000182740"/>
    </source>
</evidence>
<organism evidence="2 4">
    <name type="scientific">Amycolatopsis australiensis</name>
    <dbReference type="NCBI Taxonomy" id="546364"/>
    <lineage>
        <taxon>Bacteria</taxon>
        <taxon>Bacillati</taxon>
        <taxon>Actinomycetota</taxon>
        <taxon>Actinomycetes</taxon>
        <taxon>Pseudonocardiales</taxon>
        <taxon>Pseudonocardiaceae</taxon>
        <taxon>Amycolatopsis</taxon>
    </lineage>
</organism>
<dbReference type="Proteomes" id="UP000182740">
    <property type="component" value="Unassembled WGS sequence"/>
</dbReference>